<keyword evidence="2" id="KW-1185">Reference proteome</keyword>
<dbReference type="GeneID" id="96779617"/>
<name>A0A6I2UFZ0_9FIRM</name>
<dbReference type="RefSeq" id="WP_154407833.1">
    <property type="nucleotide sequence ID" value="NZ_JAQXJM010000052.1"/>
</dbReference>
<gene>
    <name evidence="1" type="ORF">FYJ84_11825</name>
</gene>
<dbReference type="Proteomes" id="UP000433181">
    <property type="component" value="Unassembled WGS sequence"/>
</dbReference>
<organism evidence="1 2">
    <name type="scientific">Anaerovibrio slackiae</name>
    <dbReference type="NCBI Taxonomy" id="2652309"/>
    <lineage>
        <taxon>Bacteria</taxon>
        <taxon>Bacillati</taxon>
        <taxon>Bacillota</taxon>
        <taxon>Negativicutes</taxon>
        <taxon>Selenomonadales</taxon>
        <taxon>Selenomonadaceae</taxon>
        <taxon>Anaerovibrio</taxon>
    </lineage>
</organism>
<accession>A0A6I2UFZ0</accession>
<evidence type="ECO:0000313" key="1">
    <source>
        <dbReference type="EMBL" id="MSU09667.1"/>
    </source>
</evidence>
<proteinExistence type="predicted"/>
<protein>
    <submittedName>
        <fullName evidence="1">Uncharacterized protein</fullName>
    </submittedName>
</protein>
<reference evidence="1 2" key="1">
    <citation type="submission" date="2019-08" db="EMBL/GenBank/DDBJ databases">
        <title>In-depth cultivation of the pig gut microbiome towards novel bacterial diversity and tailored functional studies.</title>
        <authorList>
            <person name="Wylensek D."/>
            <person name="Hitch T.C.A."/>
            <person name="Clavel T."/>
        </authorList>
    </citation>
    <scope>NUCLEOTIDE SEQUENCE [LARGE SCALE GENOMIC DNA]</scope>
    <source>
        <strain evidence="1 2">WCA-693-APC-5D-A</strain>
    </source>
</reference>
<sequence length="180" mass="20906">MEVNISNSSIIACICEGGAETAIINLLLDNDMLIFSRNQLLEEEVLPRTPVKDFEKRYLRREYDGKITILRIIDSRSEKFNLSKAYRCQVDIINVITAPEIEILVIVSKGKYDDYCRSSIKKPSDYCKSELKIKNVKSPNFISKYFSEPSFLVDSIKEYHRVHKQKKDEASIYDLLKNKQ</sequence>
<comment type="caution">
    <text evidence="1">The sequence shown here is derived from an EMBL/GenBank/DDBJ whole genome shotgun (WGS) entry which is preliminary data.</text>
</comment>
<dbReference type="AlphaFoldDB" id="A0A6I2UFZ0"/>
<evidence type="ECO:0000313" key="2">
    <source>
        <dbReference type="Proteomes" id="UP000433181"/>
    </source>
</evidence>
<dbReference type="EMBL" id="VUNR01000029">
    <property type="protein sequence ID" value="MSU09667.1"/>
    <property type="molecule type" value="Genomic_DNA"/>
</dbReference>